<feature type="non-terminal residue" evidence="2">
    <location>
        <position position="190"/>
    </location>
</feature>
<accession>A0A2H3JPS7</accession>
<name>A0A2H3JPS7_WOLCO</name>
<dbReference type="EMBL" id="KB468157">
    <property type="protein sequence ID" value="PCH44180.1"/>
    <property type="molecule type" value="Genomic_DNA"/>
</dbReference>
<evidence type="ECO:0000313" key="2">
    <source>
        <dbReference type="EMBL" id="PCH44180.1"/>
    </source>
</evidence>
<dbReference type="Pfam" id="PF20151">
    <property type="entry name" value="DUF6533"/>
    <property type="match status" value="1"/>
</dbReference>
<gene>
    <name evidence="2" type="ORF">WOLCODRAFT_47617</name>
</gene>
<keyword evidence="3" id="KW-1185">Reference proteome</keyword>
<dbReference type="OrthoDB" id="3349377at2759"/>
<sequence length="190" mass="21576">ALILYQYITTLDFETQFAWKTRMSGTNIILLFNRYFLLLNMVANTANQFGRTTPIVEISSTHDWLTTNPDFCRTAFSALRTYAIVRGKWHLALLVLALGLVPAATNIKTDVWDKCSSSLEQVLPRPQYGREHRKSIWSIHPSILIATRTCAIVSDVMVIMTTLHRTFSPAMLARQAQIKNSLFTLLLKDG</sequence>
<dbReference type="InterPro" id="IPR045340">
    <property type="entry name" value="DUF6533"/>
</dbReference>
<dbReference type="AlphaFoldDB" id="A0A2H3JPS7"/>
<dbReference type="OMA" id="TACYNIT"/>
<organism evidence="2 3">
    <name type="scientific">Wolfiporia cocos (strain MD-104)</name>
    <name type="common">Brown rot fungus</name>
    <dbReference type="NCBI Taxonomy" id="742152"/>
    <lineage>
        <taxon>Eukaryota</taxon>
        <taxon>Fungi</taxon>
        <taxon>Dikarya</taxon>
        <taxon>Basidiomycota</taxon>
        <taxon>Agaricomycotina</taxon>
        <taxon>Agaricomycetes</taxon>
        <taxon>Polyporales</taxon>
        <taxon>Phaeolaceae</taxon>
        <taxon>Wolfiporia</taxon>
    </lineage>
</organism>
<reference evidence="2 3" key="1">
    <citation type="journal article" date="2012" name="Science">
        <title>The Paleozoic origin of enzymatic lignin decomposition reconstructed from 31 fungal genomes.</title>
        <authorList>
            <person name="Floudas D."/>
            <person name="Binder M."/>
            <person name="Riley R."/>
            <person name="Barry K."/>
            <person name="Blanchette R.A."/>
            <person name="Henrissat B."/>
            <person name="Martinez A.T."/>
            <person name="Otillar R."/>
            <person name="Spatafora J.W."/>
            <person name="Yadav J.S."/>
            <person name="Aerts A."/>
            <person name="Benoit I."/>
            <person name="Boyd A."/>
            <person name="Carlson A."/>
            <person name="Copeland A."/>
            <person name="Coutinho P.M."/>
            <person name="de Vries R.P."/>
            <person name="Ferreira P."/>
            <person name="Findley K."/>
            <person name="Foster B."/>
            <person name="Gaskell J."/>
            <person name="Glotzer D."/>
            <person name="Gorecki P."/>
            <person name="Heitman J."/>
            <person name="Hesse C."/>
            <person name="Hori C."/>
            <person name="Igarashi K."/>
            <person name="Jurgens J.A."/>
            <person name="Kallen N."/>
            <person name="Kersten P."/>
            <person name="Kohler A."/>
            <person name="Kuees U."/>
            <person name="Kumar T.K.A."/>
            <person name="Kuo A."/>
            <person name="LaButti K."/>
            <person name="Larrondo L.F."/>
            <person name="Lindquist E."/>
            <person name="Ling A."/>
            <person name="Lombard V."/>
            <person name="Lucas S."/>
            <person name="Lundell T."/>
            <person name="Martin R."/>
            <person name="McLaughlin D.J."/>
            <person name="Morgenstern I."/>
            <person name="Morin E."/>
            <person name="Murat C."/>
            <person name="Nagy L.G."/>
            <person name="Nolan M."/>
            <person name="Ohm R.A."/>
            <person name="Patyshakuliyeva A."/>
            <person name="Rokas A."/>
            <person name="Ruiz-Duenas F.J."/>
            <person name="Sabat G."/>
            <person name="Salamov A."/>
            <person name="Samejima M."/>
            <person name="Schmutz J."/>
            <person name="Slot J.C."/>
            <person name="St John F."/>
            <person name="Stenlid J."/>
            <person name="Sun H."/>
            <person name="Sun S."/>
            <person name="Syed K."/>
            <person name="Tsang A."/>
            <person name="Wiebenga A."/>
            <person name="Young D."/>
            <person name="Pisabarro A."/>
            <person name="Eastwood D.C."/>
            <person name="Martin F."/>
            <person name="Cullen D."/>
            <person name="Grigoriev I.V."/>
            <person name="Hibbett D.S."/>
        </authorList>
    </citation>
    <scope>NUCLEOTIDE SEQUENCE [LARGE SCALE GENOMIC DNA]</scope>
    <source>
        <strain evidence="2 3">MD-104</strain>
    </source>
</reference>
<dbReference type="Proteomes" id="UP000218811">
    <property type="component" value="Unassembled WGS sequence"/>
</dbReference>
<feature type="non-terminal residue" evidence="2">
    <location>
        <position position="1"/>
    </location>
</feature>
<evidence type="ECO:0000313" key="3">
    <source>
        <dbReference type="Proteomes" id="UP000218811"/>
    </source>
</evidence>
<feature type="domain" description="DUF6533" evidence="1">
    <location>
        <begin position="1"/>
        <end position="39"/>
    </location>
</feature>
<proteinExistence type="predicted"/>
<protein>
    <recommendedName>
        <fullName evidence="1">DUF6533 domain-containing protein</fullName>
    </recommendedName>
</protein>
<evidence type="ECO:0000259" key="1">
    <source>
        <dbReference type="Pfam" id="PF20151"/>
    </source>
</evidence>